<gene>
    <name evidence="1" type="ORF">ACD_3C00109G0009</name>
</gene>
<dbReference type="AlphaFoldDB" id="K2GXC7"/>
<dbReference type="InterPro" id="IPR036770">
    <property type="entry name" value="Ankyrin_rpt-contain_sf"/>
</dbReference>
<name>K2GXC7_9BACT</name>
<sequence length="282" mass="32633">MKDKNLDDIIWLLGKDFATLAGELWHSPDGAREVVDKVINSSGIKALGILDIKNQTEPETPIIIGNPKLKTAIEALKAFPEGRTKAYGDLISNSWNIDSTDLENGGHTALMHASFFWFTEIVEALLNAWADPFLLDFRFENNSYDLADSRWYKETASFLKIFMLEHLPDNILKDSSEIRDLLEFKFDIKITDIYNFCNFPDWTLGWIVRIDNWLNLPFAWDKLIREIELRKITDTKDIYVSKSWVLCGKIQLSNGGWFNFEWNIITNAVSNPNNKWVTRITY</sequence>
<protein>
    <recommendedName>
        <fullName evidence="2">Ankyrin repeat protein</fullName>
    </recommendedName>
</protein>
<evidence type="ECO:0008006" key="2">
    <source>
        <dbReference type="Google" id="ProtNLM"/>
    </source>
</evidence>
<dbReference type="SUPFAM" id="SSF48403">
    <property type="entry name" value="Ankyrin repeat"/>
    <property type="match status" value="1"/>
</dbReference>
<evidence type="ECO:0000313" key="1">
    <source>
        <dbReference type="EMBL" id="EKE28030.1"/>
    </source>
</evidence>
<organism evidence="1">
    <name type="scientific">uncultured bacterium</name>
    <name type="common">gcode 4</name>
    <dbReference type="NCBI Taxonomy" id="1234023"/>
    <lineage>
        <taxon>Bacteria</taxon>
        <taxon>environmental samples</taxon>
    </lineage>
</organism>
<proteinExistence type="predicted"/>
<comment type="caution">
    <text evidence="1">The sequence shown here is derived from an EMBL/GenBank/DDBJ whole genome shotgun (WGS) entry which is preliminary data.</text>
</comment>
<dbReference type="Gene3D" id="1.25.40.20">
    <property type="entry name" value="Ankyrin repeat-containing domain"/>
    <property type="match status" value="1"/>
</dbReference>
<reference evidence="1" key="1">
    <citation type="journal article" date="2012" name="Science">
        <title>Fermentation, hydrogen, and sulfur metabolism in multiple uncultivated bacterial phyla.</title>
        <authorList>
            <person name="Wrighton K.C."/>
            <person name="Thomas B.C."/>
            <person name="Sharon I."/>
            <person name="Miller C.S."/>
            <person name="Castelle C.J."/>
            <person name="VerBerkmoes N.C."/>
            <person name="Wilkins M.J."/>
            <person name="Hettich R.L."/>
            <person name="Lipton M.S."/>
            <person name="Williams K.H."/>
            <person name="Long P.E."/>
            <person name="Banfield J.F."/>
        </authorList>
    </citation>
    <scope>NUCLEOTIDE SEQUENCE [LARGE SCALE GENOMIC DNA]</scope>
</reference>
<dbReference type="EMBL" id="AMFJ01000383">
    <property type="protein sequence ID" value="EKE28030.1"/>
    <property type="molecule type" value="Genomic_DNA"/>
</dbReference>
<accession>K2GXC7</accession>